<dbReference type="InterPro" id="IPR007219">
    <property type="entry name" value="XnlR_reg_dom"/>
</dbReference>
<dbReference type="PROSITE" id="PS50048">
    <property type="entry name" value="ZN2_CY6_FUNGAL_2"/>
    <property type="match status" value="1"/>
</dbReference>
<dbReference type="GO" id="GO:0006351">
    <property type="term" value="P:DNA-templated transcription"/>
    <property type="evidence" value="ECO:0007669"/>
    <property type="project" value="InterPro"/>
</dbReference>
<dbReference type="Gene3D" id="4.10.240.10">
    <property type="entry name" value="Zn(2)-C6 fungal-type DNA-binding domain"/>
    <property type="match status" value="1"/>
</dbReference>
<organism evidence="8">
    <name type="scientific">Cryptococcus bacillisporus CA1280</name>
    <dbReference type="NCBI Taxonomy" id="1296109"/>
    <lineage>
        <taxon>Eukaryota</taxon>
        <taxon>Fungi</taxon>
        <taxon>Dikarya</taxon>
        <taxon>Basidiomycota</taxon>
        <taxon>Agaricomycotina</taxon>
        <taxon>Tremellomycetes</taxon>
        <taxon>Tremellales</taxon>
        <taxon>Cryptococcaceae</taxon>
        <taxon>Cryptococcus</taxon>
        <taxon>Cryptococcus gattii species complex</taxon>
    </lineage>
</organism>
<proteinExistence type="predicted"/>
<keyword evidence="4" id="KW-0804">Transcription</keyword>
<dbReference type="InterPro" id="IPR051127">
    <property type="entry name" value="Fungal_SecMet_Regulators"/>
</dbReference>
<dbReference type="PROSITE" id="PS00463">
    <property type="entry name" value="ZN2_CY6_FUNGAL_1"/>
    <property type="match status" value="1"/>
</dbReference>
<sequence>MSSSGEPSETRQRLDHTRGRSTSSDRTAPAQTGKKSKTMKDRNQNNEKNNEDGSRPNEDPIASGRSCKECRRLKRKCDRQLPCSVCTRFGKKCAYATEPLRKNQEYIMELERKVDYLQHLLGTGHPNQGRDVSAARSDQGLNVGSPASQSQSRHSEEHVVVPMRQSPLLPTQYQPSPASARIPMPPPLLAGQTHLLPARTPETRSFTPSHVPPYELLAASGGASSSSAASVMRQESMPITHNAARSFINEAEKRSISSSSALGPSHSMRTVPIDFKYDLPPASEVLERQPSSVSGYEWNERWATKGLGGNDGYASLSIEPDGQGYLGFASGSTLLRILQLCAGSVSLASLESSLSAAPPPSRPQGWTPTMAETVSCVDAYFEHYHPQYPLLHEPTFRAQWNDLVPQPLAREWDFLLNIVLAIGAFCVSRPIYVIDYFLEAAISQLSVDYLEKGSLTLVQAFCLLSNISQKRNKPNSGSVYMGIALRLAIGLGLHRELPFWNISPFDREVRRRTWWVVVSFDSGSTITFGRPILEPHYPAESDVYMVHNVHDRAFTPAARLPPVEVNEPTIYTALINQASFHASTNRIYTRVMSSPAPSATETLALDSDLLSWYATVPEHLHPHNEPVSPHWLDFAQYKMFWRYCNLRIILHRRAFLERALKALPLWPTDEEIEGKDDSTVAEIKCTALCQDNASDTIHSMSRFFSMRQQMSRLESWYGLHFLFHASFIPLIALHVDPNSPRRPVWEEEVSLAREILVSLKDDPLVERCLSIIDALVPHASSASIGPGQMGFQDTSTMLYEMLQSNPTWQNSFDVPDDDLAPNLLPVADLATLTSLWPDRSS</sequence>
<dbReference type="EMBL" id="KN847979">
    <property type="protein sequence ID" value="KIR47688.1"/>
    <property type="molecule type" value="Genomic_DNA"/>
</dbReference>
<dbReference type="Pfam" id="PF00172">
    <property type="entry name" value="Zn_clus"/>
    <property type="match status" value="1"/>
</dbReference>
<dbReference type="InterPro" id="IPR001138">
    <property type="entry name" value="Zn2Cys6_DnaBD"/>
</dbReference>
<gene>
    <name evidence="8" type="ORF">I312_02835</name>
</gene>
<keyword evidence="5" id="KW-0539">Nucleus</keyword>
<dbReference type="GO" id="GO:0000981">
    <property type="term" value="F:DNA-binding transcription factor activity, RNA polymerase II-specific"/>
    <property type="evidence" value="ECO:0007669"/>
    <property type="project" value="InterPro"/>
</dbReference>
<dbReference type="CDD" id="cd12148">
    <property type="entry name" value="fungal_TF_MHR"/>
    <property type="match status" value="1"/>
</dbReference>
<reference evidence="8" key="1">
    <citation type="submission" date="2015-01" db="EMBL/GenBank/DDBJ databases">
        <title>The Genome Sequence of Cryptococcus gattii CA1280.</title>
        <authorList>
            <consortium name="The Broad Institute Genomics Platform"/>
            <person name="Cuomo C."/>
            <person name="Litvintseva A."/>
            <person name="Chen Y."/>
            <person name="Heitman J."/>
            <person name="Sun S."/>
            <person name="Springer D."/>
            <person name="Dromer F."/>
            <person name="Young S."/>
            <person name="Zeng Q."/>
            <person name="Gargeya S."/>
            <person name="Abouelleil A."/>
            <person name="Alvarado L."/>
            <person name="Chapman S.B."/>
            <person name="Gainer-Dewar J."/>
            <person name="Goldberg J."/>
            <person name="Griggs A."/>
            <person name="Gujja S."/>
            <person name="Hansen M."/>
            <person name="Howarth C."/>
            <person name="Imamovic A."/>
            <person name="Larimer J."/>
            <person name="Murphy C."/>
            <person name="Naylor J."/>
            <person name="Pearson M."/>
            <person name="Priest M."/>
            <person name="Roberts A."/>
            <person name="Saif S."/>
            <person name="Shea T."/>
            <person name="Sykes S."/>
            <person name="Wortman J."/>
            <person name="Nusbaum C."/>
            <person name="Birren B."/>
        </authorList>
    </citation>
    <scope>NUCLEOTIDE SEQUENCE [LARGE SCALE GENOMIC DNA]</scope>
    <source>
        <strain evidence="8">CA1280</strain>
    </source>
</reference>
<evidence type="ECO:0000259" key="7">
    <source>
        <dbReference type="PROSITE" id="PS50048"/>
    </source>
</evidence>
<dbReference type="GO" id="GO:0000978">
    <property type="term" value="F:RNA polymerase II cis-regulatory region sequence-specific DNA binding"/>
    <property type="evidence" value="ECO:0007669"/>
    <property type="project" value="TreeGrafter"/>
</dbReference>
<dbReference type="AlphaFoldDB" id="A0A0D0UHK5"/>
<feature type="region of interest" description="Disordered" evidence="6">
    <location>
        <begin position="124"/>
        <end position="155"/>
    </location>
</feature>
<dbReference type="SMART" id="SM00066">
    <property type="entry name" value="GAL4"/>
    <property type="match status" value="1"/>
</dbReference>
<dbReference type="GO" id="GO:0005634">
    <property type="term" value="C:nucleus"/>
    <property type="evidence" value="ECO:0007669"/>
    <property type="project" value="TreeGrafter"/>
</dbReference>
<keyword evidence="2" id="KW-0805">Transcription regulation</keyword>
<evidence type="ECO:0000256" key="1">
    <source>
        <dbReference type="ARBA" id="ARBA00022723"/>
    </source>
</evidence>
<feature type="compositionally biased region" description="Basic and acidic residues" evidence="6">
    <location>
        <begin position="38"/>
        <end position="58"/>
    </location>
</feature>
<feature type="domain" description="Zn(2)-C6 fungal-type" evidence="7">
    <location>
        <begin position="66"/>
        <end position="95"/>
    </location>
</feature>
<dbReference type="SMART" id="SM00906">
    <property type="entry name" value="Fungal_trans"/>
    <property type="match status" value="1"/>
</dbReference>
<dbReference type="SUPFAM" id="SSF57701">
    <property type="entry name" value="Zn2/Cys6 DNA-binding domain"/>
    <property type="match status" value="1"/>
</dbReference>
<dbReference type="PANTHER" id="PTHR47424:SF3">
    <property type="entry name" value="REGULATORY PROTEIN GAL4"/>
    <property type="match status" value="1"/>
</dbReference>
<dbReference type="InterPro" id="IPR036864">
    <property type="entry name" value="Zn2-C6_fun-type_DNA-bd_sf"/>
</dbReference>
<feature type="compositionally biased region" description="Polar residues" evidence="6">
    <location>
        <begin position="139"/>
        <end position="152"/>
    </location>
</feature>
<keyword evidence="1" id="KW-0479">Metal-binding</keyword>
<evidence type="ECO:0000256" key="2">
    <source>
        <dbReference type="ARBA" id="ARBA00023015"/>
    </source>
</evidence>
<protein>
    <submittedName>
        <fullName evidence="8">Nuclear protein</fullName>
    </submittedName>
</protein>
<feature type="region of interest" description="Disordered" evidence="6">
    <location>
        <begin position="1"/>
        <end position="64"/>
    </location>
</feature>
<evidence type="ECO:0000256" key="3">
    <source>
        <dbReference type="ARBA" id="ARBA00023125"/>
    </source>
</evidence>
<dbReference type="CDD" id="cd00067">
    <property type="entry name" value="GAL4"/>
    <property type="match status" value="1"/>
</dbReference>
<evidence type="ECO:0000256" key="6">
    <source>
        <dbReference type="SAM" id="MobiDB-lite"/>
    </source>
</evidence>
<dbReference type="OrthoDB" id="3364175at2759"/>
<dbReference type="GO" id="GO:0000435">
    <property type="term" value="P:positive regulation of transcription from RNA polymerase II promoter by galactose"/>
    <property type="evidence" value="ECO:0007669"/>
    <property type="project" value="TreeGrafter"/>
</dbReference>
<evidence type="ECO:0000256" key="5">
    <source>
        <dbReference type="ARBA" id="ARBA00023242"/>
    </source>
</evidence>
<evidence type="ECO:0000313" key="8">
    <source>
        <dbReference type="EMBL" id="KIR47688.1"/>
    </source>
</evidence>
<dbReference type="Pfam" id="PF04082">
    <property type="entry name" value="Fungal_trans"/>
    <property type="match status" value="1"/>
</dbReference>
<name>A0A0D0UHK5_CRYGA</name>
<dbReference type="GO" id="GO:0008270">
    <property type="term" value="F:zinc ion binding"/>
    <property type="evidence" value="ECO:0007669"/>
    <property type="project" value="InterPro"/>
</dbReference>
<feature type="compositionally biased region" description="Basic and acidic residues" evidence="6">
    <location>
        <begin position="8"/>
        <end position="18"/>
    </location>
</feature>
<dbReference type="HOGENOM" id="CLU_008599_2_0_1"/>
<accession>A0A0D0UHK5</accession>
<feature type="compositionally biased region" description="Polar residues" evidence="6">
    <location>
        <begin position="20"/>
        <end position="30"/>
    </location>
</feature>
<keyword evidence="3" id="KW-0238">DNA-binding</keyword>
<dbReference type="PANTHER" id="PTHR47424">
    <property type="entry name" value="REGULATORY PROTEIN GAL4"/>
    <property type="match status" value="1"/>
</dbReference>
<evidence type="ECO:0000256" key="4">
    <source>
        <dbReference type="ARBA" id="ARBA00023163"/>
    </source>
</evidence>